<dbReference type="SUPFAM" id="SSF52540">
    <property type="entry name" value="P-loop containing nucleoside triphosphate hydrolases"/>
    <property type="match status" value="1"/>
</dbReference>
<organism evidence="3 4">
    <name type="scientific">Corynebacterium bovis</name>
    <dbReference type="NCBI Taxonomy" id="36808"/>
    <lineage>
        <taxon>Bacteria</taxon>
        <taxon>Bacillati</taxon>
        <taxon>Actinomycetota</taxon>
        <taxon>Actinomycetes</taxon>
        <taxon>Mycobacteriales</taxon>
        <taxon>Corynebacteriaceae</taxon>
        <taxon>Corynebacterium</taxon>
    </lineage>
</organism>
<dbReference type="InterPro" id="IPR003593">
    <property type="entry name" value="AAA+_ATPase"/>
</dbReference>
<accession>A0A3R8QHQ9</accession>
<dbReference type="Gene3D" id="3.40.50.300">
    <property type="entry name" value="P-loop containing nucleotide triphosphate hydrolases"/>
    <property type="match status" value="1"/>
</dbReference>
<feature type="domain" description="AAA+ ATPase" evidence="2">
    <location>
        <begin position="75"/>
        <end position="219"/>
    </location>
</feature>
<name>A0A3R8QHQ9_9CORY</name>
<evidence type="ECO:0000313" key="4">
    <source>
        <dbReference type="Proteomes" id="UP000278422"/>
    </source>
</evidence>
<gene>
    <name evidence="3" type="ORF">CXF42_05845</name>
</gene>
<dbReference type="PANTHER" id="PTHR11669">
    <property type="entry name" value="REPLICATION FACTOR C / DNA POLYMERASE III GAMMA-TAU SUBUNIT"/>
    <property type="match status" value="1"/>
</dbReference>
<dbReference type="AlphaFoldDB" id="A0A3R8QHQ9"/>
<dbReference type="PANTHER" id="PTHR11669:SF8">
    <property type="entry name" value="DNA POLYMERASE III SUBUNIT DELTA"/>
    <property type="match status" value="1"/>
</dbReference>
<dbReference type="RefSeq" id="WP_125174835.1">
    <property type="nucleotide sequence ID" value="NZ_PQNN01000022.1"/>
</dbReference>
<keyword evidence="4" id="KW-1185">Reference proteome</keyword>
<feature type="compositionally biased region" description="Low complexity" evidence="1">
    <location>
        <begin position="314"/>
        <end position="335"/>
    </location>
</feature>
<dbReference type="InterPro" id="IPR050238">
    <property type="entry name" value="DNA_Rep/Repair_Clamp_Loader"/>
</dbReference>
<dbReference type="NCBIfam" id="NF005926">
    <property type="entry name" value="PRK07940.1"/>
    <property type="match status" value="1"/>
</dbReference>
<dbReference type="Pfam" id="PF13177">
    <property type="entry name" value="DNA_pol3_delta2"/>
    <property type="match status" value="1"/>
</dbReference>
<evidence type="ECO:0000256" key="1">
    <source>
        <dbReference type="SAM" id="MobiDB-lite"/>
    </source>
</evidence>
<dbReference type="GO" id="GO:0008408">
    <property type="term" value="F:3'-5' exonuclease activity"/>
    <property type="evidence" value="ECO:0007669"/>
    <property type="project" value="InterPro"/>
</dbReference>
<dbReference type="NCBIfam" id="TIGR00678">
    <property type="entry name" value="holB"/>
    <property type="match status" value="1"/>
</dbReference>
<proteinExistence type="predicted"/>
<evidence type="ECO:0000313" key="3">
    <source>
        <dbReference type="EMBL" id="RRQ03907.1"/>
    </source>
</evidence>
<dbReference type="InterPro" id="IPR004622">
    <property type="entry name" value="DNA_pol_HolB"/>
</dbReference>
<protein>
    <submittedName>
        <fullName evidence="3">DNA polymerase III subunit delta</fullName>
    </submittedName>
</protein>
<dbReference type="InterPro" id="IPR027417">
    <property type="entry name" value="P-loop_NTPase"/>
</dbReference>
<dbReference type="Proteomes" id="UP000278422">
    <property type="component" value="Unassembled WGS sequence"/>
</dbReference>
<dbReference type="GO" id="GO:0006261">
    <property type="term" value="P:DNA-templated DNA replication"/>
    <property type="evidence" value="ECO:0007669"/>
    <property type="project" value="TreeGrafter"/>
</dbReference>
<feature type="region of interest" description="Disordered" evidence="1">
    <location>
        <begin position="301"/>
        <end position="348"/>
    </location>
</feature>
<comment type="caution">
    <text evidence="3">The sequence shown here is derived from an EMBL/GenBank/DDBJ whole genome shotgun (WGS) entry which is preliminary data.</text>
</comment>
<feature type="compositionally biased region" description="Basic and acidic residues" evidence="1">
    <location>
        <begin position="338"/>
        <end position="348"/>
    </location>
</feature>
<feature type="region of interest" description="Disordered" evidence="1">
    <location>
        <begin position="35"/>
        <end position="69"/>
    </location>
</feature>
<dbReference type="GO" id="GO:0003887">
    <property type="term" value="F:DNA-directed DNA polymerase activity"/>
    <property type="evidence" value="ECO:0007669"/>
    <property type="project" value="InterPro"/>
</dbReference>
<reference evidence="3 4" key="1">
    <citation type="submission" date="2018-01" db="EMBL/GenBank/DDBJ databases">
        <title>Twenty Corynebacterium bovis Genomes.</title>
        <authorList>
            <person name="Gulvik C.A."/>
        </authorList>
    </citation>
    <scope>NUCLEOTIDE SEQUENCE [LARGE SCALE GENOMIC DNA]</scope>
    <source>
        <strain evidence="3 4">16-2004</strain>
    </source>
</reference>
<dbReference type="EMBL" id="PQNQ01000013">
    <property type="protein sequence ID" value="RRQ03907.1"/>
    <property type="molecule type" value="Genomic_DNA"/>
</dbReference>
<sequence>MTERQDIFGAWSVNAAVAEPLAAAARTAREMVAAGDAAGGRPGATDAAVRGDGAGDGTGPGAGTGTADAAGSGVMTHSWLLTGPPGSGRSVAAKAFATALVCDDPDVVGCGRCDQCRSVRAGTHPDVEWVSTEGMTITVDDVRAVIRSAAKMPTVARWRVVVVEDADRLGDGAANALLKSVEEPPARTVFVLCAPSTDPHDIAVTLRSRCRHLYVPTPSPAEVEQALLADTALGLTDEQAAWAAGVSGGHIGRARHLARDAVAREKRATALTLPKLVYEPARLFMFTRSLVAKAGEEAAASVEETERREREALESSLGVGSKGKGAAKAQRGASGQLKELEKEQKNRRTRLLRDSLDLALIDVAGLYRDAMLIAAGAVEAAPGDDGDGHGVPVGGLMHPDMAATSRELARRNSPEALVRCIDAVAACREALGFNVKPEVALDAMAGRLRECCRLV</sequence>
<feature type="compositionally biased region" description="Gly residues" evidence="1">
    <location>
        <begin position="52"/>
        <end position="64"/>
    </location>
</feature>
<evidence type="ECO:0000259" key="2">
    <source>
        <dbReference type="SMART" id="SM00382"/>
    </source>
</evidence>
<feature type="compositionally biased region" description="Basic and acidic residues" evidence="1">
    <location>
        <begin position="304"/>
        <end position="313"/>
    </location>
</feature>
<dbReference type="SMART" id="SM00382">
    <property type="entry name" value="AAA"/>
    <property type="match status" value="1"/>
</dbReference>